<organism evidence="1 2">
    <name type="scientific">Caligus rogercresseyi</name>
    <name type="common">Sea louse</name>
    <dbReference type="NCBI Taxonomy" id="217165"/>
    <lineage>
        <taxon>Eukaryota</taxon>
        <taxon>Metazoa</taxon>
        <taxon>Ecdysozoa</taxon>
        <taxon>Arthropoda</taxon>
        <taxon>Crustacea</taxon>
        <taxon>Multicrustacea</taxon>
        <taxon>Hexanauplia</taxon>
        <taxon>Copepoda</taxon>
        <taxon>Siphonostomatoida</taxon>
        <taxon>Caligidae</taxon>
        <taxon>Caligus</taxon>
    </lineage>
</organism>
<sequence length="54" mass="5895">MLLSLNIQGLENKDPKYLRAVLLFGLSVRNKASPPKSKAIEFALLNAKALIAKS</sequence>
<dbReference type="Proteomes" id="UP000595437">
    <property type="component" value="Chromosome 6"/>
</dbReference>
<evidence type="ECO:0000313" key="1">
    <source>
        <dbReference type="EMBL" id="QQP49202.1"/>
    </source>
</evidence>
<keyword evidence="2" id="KW-1185">Reference proteome</keyword>
<dbReference type="EMBL" id="CP045895">
    <property type="protein sequence ID" value="QQP49202.1"/>
    <property type="molecule type" value="Genomic_DNA"/>
</dbReference>
<protein>
    <submittedName>
        <fullName evidence="1">Uncharacterized protein</fullName>
    </submittedName>
</protein>
<gene>
    <name evidence="1" type="ORF">FKW44_009766</name>
</gene>
<accession>A0A7T8HFP3</accession>
<proteinExistence type="predicted"/>
<evidence type="ECO:0000313" key="2">
    <source>
        <dbReference type="Proteomes" id="UP000595437"/>
    </source>
</evidence>
<dbReference type="AlphaFoldDB" id="A0A7T8HFP3"/>
<name>A0A7T8HFP3_CALRO</name>
<reference evidence="2" key="1">
    <citation type="submission" date="2021-01" db="EMBL/GenBank/DDBJ databases">
        <title>Caligus Genome Assembly.</title>
        <authorList>
            <person name="Gallardo-Escarate C."/>
        </authorList>
    </citation>
    <scope>NUCLEOTIDE SEQUENCE [LARGE SCALE GENOMIC DNA]</scope>
</reference>